<dbReference type="Proteomes" id="UP000280726">
    <property type="component" value="Unassembled WGS sequence"/>
</dbReference>
<organism evidence="2 3">
    <name type="scientific">Georgenia muralis</name>
    <dbReference type="NCBI Taxonomy" id="154117"/>
    <lineage>
        <taxon>Bacteria</taxon>
        <taxon>Bacillati</taxon>
        <taxon>Actinomycetota</taxon>
        <taxon>Actinomycetes</taxon>
        <taxon>Micrococcales</taxon>
        <taxon>Bogoriellaceae</taxon>
        <taxon>Georgenia</taxon>
    </lineage>
</organism>
<gene>
    <name evidence="2" type="ORF">EDD32_2376</name>
</gene>
<dbReference type="EMBL" id="RKRA01000001">
    <property type="protein sequence ID" value="RPF27873.1"/>
    <property type="molecule type" value="Genomic_DNA"/>
</dbReference>
<name>A0A3N4Z6A2_9MICO</name>
<dbReference type="InterPro" id="IPR008136">
    <property type="entry name" value="CinA_C"/>
</dbReference>
<dbReference type="InterPro" id="IPR036653">
    <property type="entry name" value="CinA-like_C"/>
</dbReference>
<dbReference type="NCBIfam" id="TIGR00199">
    <property type="entry name" value="PncC_domain"/>
    <property type="match status" value="1"/>
</dbReference>
<dbReference type="Gene3D" id="3.90.950.20">
    <property type="entry name" value="CinA-like"/>
    <property type="match status" value="1"/>
</dbReference>
<sequence length="180" mass="17804">MRTRGPHARAPAGAGSTERLVRLLAGRGATLAVAESLTGGAVAARLVTVPGVSGVLRGAVVAYATDLKAELLGVDPVLLAVHGPVHPEVARQMARGVAARLGASHALATTGVAGPGPADGRAAGTVVVAVHGPSGERVRTLALAGTRSVVREAALRCALALLATELEGGRRGEQGAGSCR</sequence>
<evidence type="ECO:0000313" key="3">
    <source>
        <dbReference type="Proteomes" id="UP000280726"/>
    </source>
</evidence>
<feature type="domain" description="CinA C-terminal" evidence="1">
    <location>
        <begin position="17"/>
        <end position="165"/>
    </location>
</feature>
<dbReference type="SUPFAM" id="SSF142433">
    <property type="entry name" value="CinA-like"/>
    <property type="match status" value="1"/>
</dbReference>
<dbReference type="AlphaFoldDB" id="A0A3N4Z6A2"/>
<evidence type="ECO:0000313" key="2">
    <source>
        <dbReference type="EMBL" id="RPF27873.1"/>
    </source>
</evidence>
<protein>
    <submittedName>
        <fullName evidence="2">Nicotinamide-nucleotide amidase</fullName>
    </submittedName>
</protein>
<dbReference type="Pfam" id="PF02464">
    <property type="entry name" value="CinA"/>
    <property type="match status" value="1"/>
</dbReference>
<reference evidence="2 3" key="1">
    <citation type="submission" date="2018-11" db="EMBL/GenBank/DDBJ databases">
        <title>Sequencing the genomes of 1000 actinobacteria strains.</title>
        <authorList>
            <person name="Klenk H.-P."/>
        </authorList>
    </citation>
    <scope>NUCLEOTIDE SEQUENCE [LARGE SCALE GENOMIC DNA]</scope>
    <source>
        <strain evidence="2 3">DSM 14418</strain>
    </source>
</reference>
<accession>A0A3N4Z6A2</accession>
<keyword evidence="3" id="KW-1185">Reference proteome</keyword>
<evidence type="ECO:0000259" key="1">
    <source>
        <dbReference type="Pfam" id="PF02464"/>
    </source>
</evidence>
<comment type="caution">
    <text evidence="2">The sequence shown here is derived from an EMBL/GenBank/DDBJ whole genome shotgun (WGS) entry which is preliminary data.</text>
</comment>
<proteinExistence type="predicted"/>
<dbReference type="RefSeq" id="WP_211338808.1">
    <property type="nucleotide sequence ID" value="NZ_RKRA01000001.1"/>
</dbReference>